<evidence type="ECO:0000313" key="1">
    <source>
        <dbReference type="EMBL" id="CRH00755.1"/>
    </source>
</evidence>
<dbReference type="VEuPathDB" id="PlasmoDB:PRELSG_1110200"/>
<dbReference type="OrthoDB" id="330493at2759"/>
<evidence type="ECO:0000313" key="2">
    <source>
        <dbReference type="Proteomes" id="UP000220158"/>
    </source>
</evidence>
<reference evidence="1 2" key="1">
    <citation type="submission" date="2015-04" db="EMBL/GenBank/DDBJ databases">
        <authorList>
            <consortium name="Pathogen Informatics"/>
        </authorList>
    </citation>
    <scope>NUCLEOTIDE SEQUENCE [LARGE SCALE GENOMIC DNA]</scope>
    <source>
        <strain evidence="1 2">SGS1</strain>
    </source>
</reference>
<name>A0A1J1H7W2_PLARL</name>
<dbReference type="GeneID" id="39736878"/>
<dbReference type="EMBL" id="LN835306">
    <property type="protein sequence ID" value="CRH00755.1"/>
    <property type="molecule type" value="Genomic_DNA"/>
</dbReference>
<sequence length="293" mass="35017">MYGDNENRKLEEKEKEKDINEVNDSNIIPFCIKNILESTLEENIHNEDFLTEKNKELNNFIENNIHINIYNDKENEKYIVCDDFEFNNINSECFLNYQNKNCPNIEILGEKNSSTNPHIKLFVKEKKNKKRKRNYININKLNFDFEKEDFASTSNDEIITIKHQNENINNNYINMENKIIRELIEPPPIPFNEKFRKYNKEISDLYTKSKNSDETLNIYLASQLLCLKEENTFVNANYFINEYFDNFIMKKLNIANSSDENIINQNKDLQELLKYLMSWYFSGFYSGKMSVLK</sequence>
<dbReference type="OMA" id="LKYLMSW"/>
<accession>A0A1J1H7W2</accession>
<dbReference type="KEGG" id="prel:PRELSG_1110200"/>
<proteinExistence type="predicted"/>
<gene>
    <name evidence="1" type="ORF">PRELSG_1110200</name>
</gene>
<keyword evidence="2" id="KW-1185">Reference proteome</keyword>
<organism evidence="1 2">
    <name type="scientific">Plasmodium relictum</name>
    <dbReference type="NCBI Taxonomy" id="85471"/>
    <lineage>
        <taxon>Eukaryota</taxon>
        <taxon>Sar</taxon>
        <taxon>Alveolata</taxon>
        <taxon>Apicomplexa</taxon>
        <taxon>Aconoidasida</taxon>
        <taxon>Haemosporida</taxon>
        <taxon>Plasmodiidae</taxon>
        <taxon>Plasmodium</taxon>
        <taxon>Plasmodium (Haemamoeba)</taxon>
    </lineage>
</organism>
<dbReference type="AlphaFoldDB" id="A0A1J1H7W2"/>
<protein>
    <submittedName>
        <fullName evidence="1">Uncharacterized protein</fullName>
    </submittedName>
</protein>
<dbReference type="RefSeq" id="XP_028533758.1">
    <property type="nucleotide sequence ID" value="XM_028677361.1"/>
</dbReference>
<dbReference type="Proteomes" id="UP000220158">
    <property type="component" value="Chromosome 11"/>
</dbReference>